<gene>
    <name evidence="2" type="ORF">HYPSUDRAFT_202152</name>
</gene>
<evidence type="ECO:0000313" key="2">
    <source>
        <dbReference type="EMBL" id="KJA22333.1"/>
    </source>
</evidence>
<dbReference type="AlphaFoldDB" id="A0A0D2MFH5"/>
<feature type="chain" id="PRO_5002246926" description="Secreted protein" evidence="1">
    <location>
        <begin position="23"/>
        <end position="108"/>
    </location>
</feature>
<keyword evidence="1" id="KW-0732">Signal</keyword>
<evidence type="ECO:0000313" key="3">
    <source>
        <dbReference type="Proteomes" id="UP000054270"/>
    </source>
</evidence>
<organism evidence="2 3">
    <name type="scientific">Hypholoma sublateritium (strain FD-334 SS-4)</name>
    <dbReference type="NCBI Taxonomy" id="945553"/>
    <lineage>
        <taxon>Eukaryota</taxon>
        <taxon>Fungi</taxon>
        <taxon>Dikarya</taxon>
        <taxon>Basidiomycota</taxon>
        <taxon>Agaricomycotina</taxon>
        <taxon>Agaricomycetes</taxon>
        <taxon>Agaricomycetidae</taxon>
        <taxon>Agaricales</taxon>
        <taxon>Agaricineae</taxon>
        <taxon>Strophariaceae</taxon>
        <taxon>Hypholoma</taxon>
    </lineage>
</organism>
<accession>A0A0D2MFH5</accession>
<evidence type="ECO:0008006" key="4">
    <source>
        <dbReference type="Google" id="ProtNLM"/>
    </source>
</evidence>
<dbReference type="Proteomes" id="UP000054270">
    <property type="component" value="Unassembled WGS sequence"/>
</dbReference>
<dbReference type="OrthoDB" id="10268011at2759"/>
<feature type="signal peptide" evidence="1">
    <location>
        <begin position="1"/>
        <end position="22"/>
    </location>
</feature>
<protein>
    <recommendedName>
        <fullName evidence="4">Secreted protein</fullName>
    </recommendedName>
</protein>
<keyword evidence="3" id="KW-1185">Reference proteome</keyword>
<proteinExistence type="predicted"/>
<dbReference type="EMBL" id="KN817550">
    <property type="protein sequence ID" value="KJA22333.1"/>
    <property type="molecule type" value="Genomic_DNA"/>
</dbReference>
<sequence length="108" mass="12122">MPARRALPRPLLLLVHASMRTCIEFYGPYSETSRRRVDYANHGIMRTKPSRMDNPVILYTSHGDKSIRCSHQARISAPSLPYLSAMILGDAPPALHALAVFRGEFCAR</sequence>
<reference evidence="3" key="1">
    <citation type="submission" date="2014-04" db="EMBL/GenBank/DDBJ databases">
        <title>Evolutionary Origins and Diversification of the Mycorrhizal Mutualists.</title>
        <authorList>
            <consortium name="DOE Joint Genome Institute"/>
            <consortium name="Mycorrhizal Genomics Consortium"/>
            <person name="Kohler A."/>
            <person name="Kuo A."/>
            <person name="Nagy L.G."/>
            <person name="Floudas D."/>
            <person name="Copeland A."/>
            <person name="Barry K.W."/>
            <person name="Cichocki N."/>
            <person name="Veneault-Fourrey C."/>
            <person name="LaButti K."/>
            <person name="Lindquist E.A."/>
            <person name="Lipzen A."/>
            <person name="Lundell T."/>
            <person name="Morin E."/>
            <person name="Murat C."/>
            <person name="Riley R."/>
            <person name="Ohm R."/>
            <person name="Sun H."/>
            <person name="Tunlid A."/>
            <person name="Henrissat B."/>
            <person name="Grigoriev I.V."/>
            <person name="Hibbett D.S."/>
            <person name="Martin F."/>
        </authorList>
    </citation>
    <scope>NUCLEOTIDE SEQUENCE [LARGE SCALE GENOMIC DNA]</scope>
    <source>
        <strain evidence="3">FD-334 SS-4</strain>
    </source>
</reference>
<evidence type="ECO:0000256" key="1">
    <source>
        <dbReference type="SAM" id="SignalP"/>
    </source>
</evidence>
<name>A0A0D2MFH5_HYPSF</name>